<dbReference type="EMBL" id="CP001992">
    <property type="protein sequence ID" value="ADI67483.1"/>
    <property type="molecule type" value="Genomic_DNA"/>
</dbReference>
<evidence type="ECO:0000313" key="1">
    <source>
        <dbReference type="EMBL" id="ADI67483.1"/>
    </source>
</evidence>
<dbReference type="AlphaFoldDB" id="D6ZFS5"/>
<gene>
    <name evidence="1" type="ordered locus">HMPREF0573_11164</name>
</gene>
<dbReference type="HOGENOM" id="CLU_2862890_0_0_11"/>
<keyword evidence="2" id="KW-1185">Reference proteome</keyword>
<proteinExistence type="predicted"/>
<dbReference type="KEGG" id="mcu:HMPREF0573_11164"/>
<dbReference type="STRING" id="548479.HMPREF0573_11164"/>
<evidence type="ECO:0000313" key="2">
    <source>
        <dbReference type="Proteomes" id="UP000006742"/>
    </source>
</evidence>
<accession>D6ZFS5</accession>
<organism evidence="1 2">
    <name type="scientific">Mobiluncus curtisii (strain ATCC 43063 / DSM 2711 / V125)</name>
    <name type="common">Falcivibrio vaginalis</name>
    <dbReference type="NCBI Taxonomy" id="548479"/>
    <lineage>
        <taxon>Bacteria</taxon>
        <taxon>Bacillati</taxon>
        <taxon>Actinomycetota</taxon>
        <taxon>Actinomycetes</taxon>
        <taxon>Actinomycetales</taxon>
        <taxon>Actinomycetaceae</taxon>
        <taxon>Mobiluncus</taxon>
    </lineage>
</organism>
<protein>
    <submittedName>
        <fullName evidence="1">Uncharacterized protein</fullName>
    </submittedName>
</protein>
<sequence length="64" mass="7305">MSGVKGRQILLTSLYSARLGAAARLTSQHPAKLLDETGENLWMVMLCTLERVGWWSFRLRTLRN</sequence>
<name>D6ZFS5_MOBCV</name>
<reference evidence="2" key="1">
    <citation type="submission" date="2010-03" db="EMBL/GenBank/DDBJ databases">
        <title>Complete sequence of Mobiluncus curtisii ATCC 43063.</title>
        <authorList>
            <person name="Muzny D."/>
            <person name="Qin X."/>
            <person name="Deng J."/>
            <person name="Jiang H."/>
            <person name="Liu Y."/>
            <person name="Qu J."/>
            <person name="Song X.-Z."/>
            <person name="Zhang L."/>
            <person name="Thornton R."/>
            <person name="Coyle M."/>
            <person name="Francisco L."/>
            <person name="Jackson L."/>
            <person name="Javaid M."/>
            <person name="Korchina V."/>
            <person name="Kovar C."/>
            <person name="Mata R."/>
            <person name="Mathew T."/>
            <person name="Ngo R."/>
            <person name="Nguyen L."/>
            <person name="Nguyen N."/>
            <person name="Okwuonu G."/>
            <person name="Ongeri F."/>
            <person name="Pham C."/>
            <person name="Simmons D."/>
            <person name="Wilczek-Boney K."/>
            <person name="Hale W."/>
            <person name="Jakkamsetti A."/>
            <person name="Pham P."/>
            <person name="Ruth R."/>
            <person name="San Lucas F."/>
            <person name="Warren J."/>
            <person name="Zhang J."/>
            <person name="Zhao Z."/>
            <person name="Zhou C."/>
            <person name="Zhu D."/>
            <person name="Lee S."/>
            <person name="Bess C."/>
            <person name="Blankenburg K."/>
            <person name="Forbes L."/>
            <person name="Fu Q."/>
            <person name="Gubbala S."/>
            <person name="Hirani K."/>
            <person name="Jayaseelan J.C."/>
            <person name="Lara F."/>
            <person name="Munidasa M."/>
            <person name="Palculict T."/>
            <person name="Patil S."/>
            <person name="Pu L.-L."/>
            <person name="Saada N."/>
            <person name="Tang L."/>
            <person name="Weissenberger G."/>
            <person name="Zhu Y."/>
            <person name="Hemphill L."/>
            <person name="Shang Y."/>
            <person name="Youmans B."/>
            <person name="Ayvaz T."/>
            <person name="Ross M."/>
            <person name="Santibanez J."/>
            <person name="Aqrawi P."/>
            <person name="Gross S."/>
            <person name="Joshi V."/>
            <person name="Fowler G."/>
            <person name="Nazareth L."/>
            <person name="Reid J."/>
            <person name="Worley K."/>
            <person name="Petrosino J."/>
            <person name="Highlander S."/>
            <person name="Gibbs R."/>
            <person name="Gibbs R."/>
        </authorList>
    </citation>
    <scope>NUCLEOTIDE SEQUENCE [LARGE SCALE GENOMIC DNA]</scope>
    <source>
        <strain evidence="2">ATCC 43063 / DSM 2711 / V125</strain>
    </source>
</reference>
<dbReference type="Proteomes" id="UP000006742">
    <property type="component" value="Chromosome"/>
</dbReference>